<dbReference type="InterPro" id="IPR001680">
    <property type="entry name" value="WD40_rpt"/>
</dbReference>
<comment type="caution">
    <text evidence="4">The sequence shown here is derived from an EMBL/GenBank/DDBJ whole genome shotgun (WGS) entry which is preliminary data.</text>
</comment>
<evidence type="ECO:0000313" key="5">
    <source>
        <dbReference type="Proteomes" id="UP000747542"/>
    </source>
</evidence>
<sequence length="523" mass="59350">MDDTCSTNEADSLNVEVNVELEKQKFQLLAQLDEVLGLPPPSSCDIVLAEEEDQSAQQLVKLKLERSSGSNSKNELFDEKERSLEISSSMIPGEKLQKGVGNSSSLKAAETSPSKVTYLEYDKGRNTGIEIEAGNEEAVQEEEGYSHQPLMTYNFTSPMMALNYEEEFSIPEDNFTKGCKWSPDGSCLLVGSDDKKLRLLNLPTPVIQGDFQRESWFMGECEQYSKAAITIQEKELLYDYTWYPLMQSSDSRTCCFASTCRDQPVHLWDAWTGCLICSYHSYDHLDQVVAAYCVGFNEDGSQLLCGFNKCIRVFDTNRPGRYFSKIESAWVAWNKLCLYNLNGNNHFCQLEGCPSGVTHVQFSADGTKLFSGTRKNNEIWCWDMRNPGKLLCAYEREVSTNQRIYFDLEPQHSRFLISGNTKGEVLKWDLEEHGINETTKYGYTHIVHQPSSSFTAHRDCTNGISINPYCPIIATSSGQRHFPEPVSEYESDSSSESDVPKPLFTRQKIVRESTVKLWWIRGF</sequence>
<keyword evidence="5" id="KW-1185">Reference proteome</keyword>
<dbReference type="InterPro" id="IPR036322">
    <property type="entry name" value="WD40_repeat_dom_sf"/>
</dbReference>
<evidence type="ECO:0000313" key="4">
    <source>
        <dbReference type="EMBL" id="KAG7170653.1"/>
    </source>
</evidence>
<gene>
    <name evidence="4" type="primary">Wrap53-L</name>
    <name evidence="4" type="ORF">Hamer_G013472</name>
</gene>
<dbReference type="Pfam" id="PF00400">
    <property type="entry name" value="WD40"/>
    <property type="match status" value="2"/>
</dbReference>
<dbReference type="EMBL" id="JAHLQT010013773">
    <property type="protein sequence ID" value="KAG7170653.1"/>
    <property type="molecule type" value="Genomic_DNA"/>
</dbReference>
<protein>
    <recommendedName>
        <fullName evidence="2">WD repeat-containing protein 79</fullName>
    </recommendedName>
</protein>
<evidence type="ECO:0000256" key="1">
    <source>
        <dbReference type="ARBA" id="ARBA00038279"/>
    </source>
</evidence>
<dbReference type="SUPFAM" id="SSF50978">
    <property type="entry name" value="WD40 repeat-like"/>
    <property type="match status" value="1"/>
</dbReference>
<dbReference type="Gene3D" id="2.130.10.10">
    <property type="entry name" value="YVTN repeat-like/Quinoprotein amine dehydrogenase"/>
    <property type="match status" value="1"/>
</dbReference>
<dbReference type="Proteomes" id="UP000747542">
    <property type="component" value="Unassembled WGS sequence"/>
</dbReference>
<accession>A0A8J5KG78</accession>
<reference evidence="4" key="1">
    <citation type="journal article" date="2021" name="Sci. Adv.">
        <title>The American lobster genome reveals insights on longevity, neural, and immune adaptations.</title>
        <authorList>
            <person name="Polinski J.M."/>
            <person name="Zimin A.V."/>
            <person name="Clark K.F."/>
            <person name="Kohn A.B."/>
            <person name="Sadowski N."/>
            <person name="Timp W."/>
            <person name="Ptitsyn A."/>
            <person name="Khanna P."/>
            <person name="Romanova D.Y."/>
            <person name="Williams P."/>
            <person name="Greenwood S.J."/>
            <person name="Moroz L.L."/>
            <person name="Walt D.R."/>
            <person name="Bodnar A.G."/>
        </authorList>
    </citation>
    <scope>NUCLEOTIDE SEQUENCE</scope>
    <source>
        <strain evidence="4">GMGI-L3</strain>
    </source>
</reference>
<dbReference type="InterPro" id="IPR015943">
    <property type="entry name" value="WD40/YVTN_repeat-like_dom_sf"/>
</dbReference>
<dbReference type="PANTHER" id="PTHR13211">
    <property type="entry name" value="TELOMERASE CAJAL BODY PROTEIN 1"/>
    <property type="match status" value="1"/>
</dbReference>
<dbReference type="SMART" id="SM00320">
    <property type="entry name" value="WD40"/>
    <property type="match status" value="4"/>
</dbReference>
<dbReference type="AlphaFoldDB" id="A0A8J5KG78"/>
<evidence type="ECO:0000256" key="3">
    <source>
        <dbReference type="SAM" id="MobiDB-lite"/>
    </source>
</evidence>
<proteinExistence type="inferred from homology"/>
<comment type="similarity">
    <text evidence="1">Belongs to the TCAB1 family.</text>
</comment>
<name>A0A8J5KG78_HOMAM</name>
<organism evidence="4 5">
    <name type="scientific">Homarus americanus</name>
    <name type="common">American lobster</name>
    <dbReference type="NCBI Taxonomy" id="6706"/>
    <lineage>
        <taxon>Eukaryota</taxon>
        <taxon>Metazoa</taxon>
        <taxon>Ecdysozoa</taxon>
        <taxon>Arthropoda</taxon>
        <taxon>Crustacea</taxon>
        <taxon>Multicrustacea</taxon>
        <taxon>Malacostraca</taxon>
        <taxon>Eumalacostraca</taxon>
        <taxon>Eucarida</taxon>
        <taxon>Decapoda</taxon>
        <taxon>Pleocyemata</taxon>
        <taxon>Astacidea</taxon>
        <taxon>Nephropoidea</taxon>
        <taxon>Nephropidae</taxon>
        <taxon>Homarus</taxon>
    </lineage>
</organism>
<dbReference type="PANTHER" id="PTHR13211:SF0">
    <property type="entry name" value="TELOMERASE CAJAL BODY PROTEIN 1"/>
    <property type="match status" value="1"/>
</dbReference>
<feature type="region of interest" description="Disordered" evidence="3">
    <location>
        <begin position="479"/>
        <end position="500"/>
    </location>
</feature>
<dbReference type="InterPro" id="IPR051150">
    <property type="entry name" value="SWT21/TCAB1_mRNA_Telomere"/>
</dbReference>
<evidence type="ECO:0000256" key="2">
    <source>
        <dbReference type="ARBA" id="ARBA00041558"/>
    </source>
</evidence>